<feature type="transmembrane region" description="Helical" evidence="1">
    <location>
        <begin position="32"/>
        <end position="55"/>
    </location>
</feature>
<dbReference type="EMBL" id="SPHZ02000007">
    <property type="protein sequence ID" value="KAF0906079.1"/>
    <property type="molecule type" value="Genomic_DNA"/>
</dbReference>
<accession>A0A6G1D104</accession>
<comment type="caution">
    <text evidence="2">The sequence shown here is derived from an EMBL/GenBank/DDBJ whole genome shotgun (WGS) entry which is preliminary data.</text>
</comment>
<dbReference type="Proteomes" id="UP000479710">
    <property type="component" value="Unassembled WGS sequence"/>
</dbReference>
<name>A0A6G1D104_9ORYZ</name>
<proteinExistence type="predicted"/>
<gene>
    <name evidence="2" type="ORF">E2562_009086</name>
</gene>
<reference evidence="2 3" key="1">
    <citation type="submission" date="2019-11" db="EMBL/GenBank/DDBJ databases">
        <title>Whole genome sequence of Oryza granulata.</title>
        <authorList>
            <person name="Li W."/>
        </authorList>
    </citation>
    <scope>NUCLEOTIDE SEQUENCE [LARGE SCALE GENOMIC DNA]</scope>
    <source>
        <strain evidence="3">cv. Menghai</strain>
        <tissue evidence="2">Leaf</tissue>
    </source>
</reference>
<keyword evidence="1" id="KW-0812">Transmembrane</keyword>
<organism evidence="2 3">
    <name type="scientific">Oryza meyeriana var. granulata</name>
    <dbReference type="NCBI Taxonomy" id="110450"/>
    <lineage>
        <taxon>Eukaryota</taxon>
        <taxon>Viridiplantae</taxon>
        <taxon>Streptophyta</taxon>
        <taxon>Embryophyta</taxon>
        <taxon>Tracheophyta</taxon>
        <taxon>Spermatophyta</taxon>
        <taxon>Magnoliopsida</taxon>
        <taxon>Liliopsida</taxon>
        <taxon>Poales</taxon>
        <taxon>Poaceae</taxon>
        <taxon>BOP clade</taxon>
        <taxon>Oryzoideae</taxon>
        <taxon>Oryzeae</taxon>
        <taxon>Oryzinae</taxon>
        <taxon>Oryza</taxon>
        <taxon>Oryza meyeriana</taxon>
    </lineage>
</organism>
<dbReference type="OrthoDB" id="9999863at2759"/>
<keyword evidence="3" id="KW-1185">Reference proteome</keyword>
<sequence length="66" mass="7451">MEWGGALRGMSPWEVVNALLLTVHSRHTRESIINLATLSPAILVLFVLTRVSVWFNQTQASFAAWR</sequence>
<dbReference type="AlphaFoldDB" id="A0A6G1D104"/>
<keyword evidence="1" id="KW-1133">Transmembrane helix</keyword>
<protein>
    <submittedName>
        <fullName evidence="2">Uncharacterized protein</fullName>
    </submittedName>
</protein>
<evidence type="ECO:0000313" key="2">
    <source>
        <dbReference type="EMBL" id="KAF0906079.1"/>
    </source>
</evidence>
<evidence type="ECO:0000313" key="3">
    <source>
        <dbReference type="Proteomes" id="UP000479710"/>
    </source>
</evidence>
<evidence type="ECO:0000256" key="1">
    <source>
        <dbReference type="SAM" id="Phobius"/>
    </source>
</evidence>
<keyword evidence="1" id="KW-0472">Membrane</keyword>